<dbReference type="EMBL" id="JAVXUP010003042">
    <property type="protein sequence ID" value="KAK3000308.1"/>
    <property type="molecule type" value="Genomic_DNA"/>
</dbReference>
<dbReference type="Pfam" id="PF07727">
    <property type="entry name" value="RVT_2"/>
    <property type="match status" value="1"/>
</dbReference>
<protein>
    <recommendedName>
        <fullName evidence="1">Reverse transcriptase Ty1/copia-type domain-containing protein</fullName>
    </recommendedName>
</protein>
<evidence type="ECO:0000259" key="1">
    <source>
        <dbReference type="Pfam" id="PF07727"/>
    </source>
</evidence>
<proteinExistence type="predicted"/>
<name>A0AA88V383_9ASTE</name>
<evidence type="ECO:0000313" key="3">
    <source>
        <dbReference type="Proteomes" id="UP001188597"/>
    </source>
</evidence>
<comment type="caution">
    <text evidence="2">The sequence shown here is derived from an EMBL/GenBank/DDBJ whole genome shotgun (WGS) entry which is preliminary data.</text>
</comment>
<dbReference type="Proteomes" id="UP001188597">
    <property type="component" value="Unassembled WGS sequence"/>
</dbReference>
<dbReference type="InterPro" id="IPR013103">
    <property type="entry name" value="RVT_2"/>
</dbReference>
<keyword evidence="3" id="KW-1185">Reference proteome</keyword>
<dbReference type="AlphaFoldDB" id="A0AA88V383"/>
<feature type="domain" description="Reverse transcriptase Ty1/copia-type" evidence="1">
    <location>
        <begin position="18"/>
        <end position="77"/>
    </location>
</feature>
<organism evidence="2 3">
    <name type="scientific">Escallonia herrerae</name>
    <dbReference type="NCBI Taxonomy" id="1293975"/>
    <lineage>
        <taxon>Eukaryota</taxon>
        <taxon>Viridiplantae</taxon>
        <taxon>Streptophyta</taxon>
        <taxon>Embryophyta</taxon>
        <taxon>Tracheophyta</taxon>
        <taxon>Spermatophyta</taxon>
        <taxon>Magnoliopsida</taxon>
        <taxon>eudicotyledons</taxon>
        <taxon>Gunneridae</taxon>
        <taxon>Pentapetalae</taxon>
        <taxon>asterids</taxon>
        <taxon>campanulids</taxon>
        <taxon>Escalloniales</taxon>
        <taxon>Escalloniaceae</taxon>
        <taxon>Escallonia</taxon>
    </lineage>
</organism>
<sequence>MQSEILALTTNTAWSLVPLPPKWVSKIKRRVDGSIEHYKACLVAKGYTQIEGIDYHDTFVPVAELVTLRVLLIIAIARLVRGLILVDRALCNLKIYDKCHFDSLPNFPRSRWRGLGYKGGEEVVGRGRLDLERVAAIDIAYILTEQRRWRAACYSITVQGAVLAAPHRFRMEVNIWALGSSGSSHYGCSKIQRQRPLMVVYGGRAFSHLLTMMQQWPLIDRW</sequence>
<accession>A0AA88V383</accession>
<gene>
    <name evidence="2" type="ORF">RJ639_022521</name>
</gene>
<evidence type="ECO:0000313" key="2">
    <source>
        <dbReference type="EMBL" id="KAK3000308.1"/>
    </source>
</evidence>
<reference evidence="2" key="1">
    <citation type="submission" date="2022-12" db="EMBL/GenBank/DDBJ databases">
        <title>Draft genome assemblies for two species of Escallonia (Escalloniales).</title>
        <authorList>
            <person name="Chanderbali A."/>
            <person name="Dervinis C."/>
            <person name="Anghel I."/>
            <person name="Soltis D."/>
            <person name="Soltis P."/>
            <person name="Zapata F."/>
        </authorList>
    </citation>
    <scope>NUCLEOTIDE SEQUENCE</scope>
    <source>
        <strain evidence="2">UCBG64.0493</strain>
        <tissue evidence="2">Leaf</tissue>
    </source>
</reference>